<dbReference type="Gene3D" id="2.20.70.10">
    <property type="match status" value="1"/>
</dbReference>
<keyword evidence="4" id="KW-0503">Monooxygenase</keyword>
<reference evidence="12" key="1">
    <citation type="submission" date="2019-12" db="UniProtKB">
        <authorList>
            <consortium name="WormBaseParasite"/>
        </authorList>
    </citation>
    <scope>IDENTIFICATION</scope>
</reference>
<feature type="compositionally biased region" description="Basic and acidic residues" evidence="6">
    <location>
        <begin position="831"/>
        <end position="846"/>
    </location>
</feature>
<dbReference type="PROSITE" id="PS50002">
    <property type="entry name" value="SH3"/>
    <property type="match status" value="1"/>
</dbReference>
<dbReference type="InterPro" id="IPR001128">
    <property type="entry name" value="Cyt_P450"/>
</dbReference>
<feature type="domain" description="SH3" evidence="7">
    <location>
        <begin position="297"/>
        <end position="361"/>
    </location>
</feature>
<dbReference type="Gene3D" id="1.10.555.10">
    <property type="entry name" value="Rho GTPase activation protein"/>
    <property type="match status" value="1"/>
</dbReference>
<dbReference type="InterPro" id="IPR001849">
    <property type="entry name" value="PH_domain"/>
</dbReference>
<dbReference type="Pfam" id="PF00397">
    <property type="entry name" value="WW"/>
    <property type="match status" value="1"/>
</dbReference>
<evidence type="ECO:0000259" key="7">
    <source>
        <dbReference type="PROSITE" id="PS50002"/>
    </source>
</evidence>
<dbReference type="SUPFAM" id="SSF48264">
    <property type="entry name" value="Cytochrome P450"/>
    <property type="match status" value="1"/>
</dbReference>
<dbReference type="SMART" id="SM00456">
    <property type="entry name" value="WW"/>
    <property type="match status" value="1"/>
</dbReference>
<evidence type="ECO:0000256" key="2">
    <source>
        <dbReference type="ARBA" id="ARBA00022443"/>
    </source>
</evidence>
<dbReference type="Gene3D" id="3.40.50.150">
    <property type="entry name" value="Vaccinia Virus protein VP39"/>
    <property type="match status" value="1"/>
</dbReference>
<dbReference type="InterPro" id="IPR001452">
    <property type="entry name" value="SH3_domain"/>
</dbReference>
<dbReference type="PRINTS" id="PR00463">
    <property type="entry name" value="EP450I"/>
</dbReference>
<dbReference type="SUPFAM" id="SSF51045">
    <property type="entry name" value="WW domain"/>
    <property type="match status" value="1"/>
</dbReference>
<dbReference type="GO" id="GO:0005737">
    <property type="term" value="C:cytoplasm"/>
    <property type="evidence" value="ECO:0007669"/>
    <property type="project" value="TreeGrafter"/>
</dbReference>
<evidence type="ECO:0000259" key="9">
    <source>
        <dbReference type="PROSITE" id="PS50020"/>
    </source>
</evidence>
<dbReference type="SUPFAM" id="SSF48350">
    <property type="entry name" value="GTPase activation domain, GAP"/>
    <property type="match status" value="1"/>
</dbReference>
<accession>A0A5S6QGB3</accession>
<dbReference type="SMART" id="SM00233">
    <property type="entry name" value="PH"/>
    <property type="match status" value="1"/>
</dbReference>
<feature type="region of interest" description="Disordered" evidence="6">
    <location>
        <begin position="1059"/>
        <end position="1080"/>
    </location>
</feature>
<feature type="region of interest" description="Disordered" evidence="6">
    <location>
        <begin position="809"/>
        <end position="860"/>
    </location>
</feature>
<dbReference type="PANTHER" id="PTHR23176:SF129">
    <property type="entry name" value="RHO GTPASE ACTIVATING PROTEIN AT 16F, ISOFORM E-RELATED"/>
    <property type="match status" value="1"/>
</dbReference>
<dbReference type="Proteomes" id="UP000046395">
    <property type="component" value="Unassembled WGS sequence"/>
</dbReference>
<evidence type="ECO:0000259" key="8">
    <source>
        <dbReference type="PROSITE" id="PS50003"/>
    </source>
</evidence>
<dbReference type="InterPro" id="IPR029063">
    <property type="entry name" value="SAM-dependent_MTases_sf"/>
</dbReference>
<dbReference type="InterPro" id="IPR008936">
    <property type="entry name" value="Rho_GTPase_activation_prot"/>
</dbReference>
<dbReference type="SUPFAM" id="SSF50729">
    <property type="entry name" value="PH domain-like"/>
    <property type="match status" value="1"/>
</dbReference>
<dbReference type="CDD" id="cd13233">
    <property type="entry name" value="PH_ARHGAP9-like"/>
    <property type="match status" value="1"/>
</dbReference>
<dbReference type="GO" id="GO:0007165">
    <property type="term" value="P:signal transduction"/>
    <property type="evidence" value="ECO:0007669"/>
    <property type="project" value="InterPro"/>
</dbReference>
<dbReference type="InterPro" id="IPR000198">
    <property type="entry name" value="RhoGAP_dom"/>
</dbReference>
<dbReference type="InterPro" id="IPR036020">
    <property type="entry name" value="WW_dom_sf"/>
</dbReference>
<feature type="domain" description="Rho-GAP" evidence="10">
    <location>
        <begin position="898"/>
        <end position="1087"/>
    </location>
</feature>
<dbReference type="InterPro" id="IPR002401">
    <property type="entry name" value="Cyt_P450_E_grp-I"/>
</dbReference>
<dbReference type="InterPro" id="IPR002052">
    <property type="entry name" value="DNA_methylase_N6_adenine_CS"/>
</dbReference>
<feature type="domain" description="WW" evidence="9">
    <location>
        <begin position="529"/>
        <end position="562"/>
    </location>
</feature>
<dbReference type="InterPro" id="IPR050729">
    <property type="entry name" value="Rho-GAP"/>
</dbReference>
<dbReference type="PANTHER" id="PTHR23176">
    <property type="entry name" value="RHO/RAC/CDC GTPASE-ACTIVATING PROTEIN"/>
    <property type="match status" value="1"/>
</dbReference>
<keyword evidence="2 5" id="KW-0728">SH3 domain</keyword>
<evidence type="ECO:0000313" key="11">
    <source>
        <dbReference type="Proteomes" id="UP000046395"/>
    </source>
</evidence>
<keyword evidence="3" id="KW-0343">GTPase activation</keyword>
<evidence type="ECO:0000256" key="4">
    <source>
        <dbReference type="ARBA" id="ARBA00023033"/>
    </source>
</evidence>
<protein>
    <submittedName>
        <fullName evidence="12">WW domain-containing protein</fullName>
    </submittedName>
</protein>
<dbReference type="GO" id="GO:0032259">
    <property type="term" value="P:methylation"/>
    <property type="evidence" value="ECO:0007669"/>
    <property type="project" value="InterPro"/>
</dbReference>
<dbReference type="PROSITE" id="PS50238">
    <property type="entry name" value="RHOGAP"/>
    <property type="match status" value="1"/>
</dbReference>
<dbReference type="Pfam" id="PF00620">
    <property type="entry name" value="RhoGAP"/>
    <property type="match status" value="1"/>
</dbReference>
<evidence type="ECO:0000259" key="10">
    <source>
        <dbReference type="PROSITE" id="PS50238"/>
    </source>
</evidence>
<dbReference type="Pfam" id="PF05175">
    <property type="entry name" value="MTS"/>
    <property type="match status" value="1"/>
</dbReference>
<dbReference type="PROSITE" id="PS50003">
    <property type="entry name" value="PH_DOMAIN"/>
    <property type="match status" value="1"/>
</dbReference>
<sequence length="1332" mass="150232">MQQYCHQAVEELLITQRRIEGQSVDPSSLMFDCFVHVVGKLIFGPENFDHRDPQLKEIFWSSPKMDAMFRIGCQTDCFPWIKVLRRQTIADIRRVNLKFDQFVIDKVDRRIRSDSNDIFCLVDALRCANGKGQLATESDSDFTCYAAMDAFGAGLFTSIANAKWALLLLAKYPNVQSRLRLEIMQCVGRNDLVSLDHRASLEYAEAFMNEVFRFATVLPLAIPHATSNETFLLNNYHCGKSVPVLANIWAVHRDPTVFDQPDQFDPDRFFDQTGRLNRKLLSRRSAGGFALDFIMEMPQTIVKALYNYDSTTERGHDIHVLAGEKFRLISDENEHWWYVSKTLPAENGFYLPKSYLKVISGEEVDHQSADHHHSSVWSINGSFHGGNISDTSEYSSPVPFGCLSESRRVSASIPVSLDHLSLTPNSNIRSSAVELDDVIGDSHFAHKCATSNAETMNAVHTQSKSLDGDWMPRSAQPCFSHIEKPTETCRSPELMQNGRDIRSRSPIYANVQDSCDPVPLISPDMEPLRTLANGWQEYVSTVGRPFFYHPASGATSWKPPRGLNVVAEQPLERCTLLDSCHEAAPENMGLMSVSSGAEYCSVPVVRMSGDRMGTASKDALSAFSEERSEHCVRVSVRDFSELNRLLSSSQLQPQRSRSSFTASLYNPCMSASDGALKLNTFARPSRKVIKCGNLARCKFMESGKRIRKHWFTCFVYLTNAHMIFYKDQKASEKQGNQYAAPLGVCDLRGAKIKWLDDEKSKRKRLFQLELVDGTAYLFHSENDTEIIDWFDALKEILIDMPHPGFSRTPVIERGSYKPGLRRSPGGSQKLLIKETRSTNDFKENRTPESAGPSGNSVDASVPSKQSILEKLVRFLLNRPSIEFLKEKGIYKPEPVFGSSLVEICRREKSTVPKFVAVCTSLIEERGLETDGLYRMSGNLSQIQKIRCSIDQEKYNLLINESDIHVITGTLKLFFRELQEPLFPLFLVKDFMSAIKLQNSKMRFKAFKELVARLPVPHHNTLNVLLIHLLKVAENSAKNRMQVHNLAIVFGPTLFCSSPKPDKPEATGHGRKKPNKRTGISSKVHDGFDHSNFECLFNGIRRLNGKAVLALDVVMKRKQLENLLTNVESFPTPKVLLEQYTTSAEIAASALYTMDVTFDEVKSKEIADLGCGTGILMLGARALGANYAVGFDVDFEALQVCRRNFEDCLSFDNVDLLQYDVLRLAAVSNDRLCKSFDVVVMNPPFGTKRNAGIDMDFLKAGINLARESVYSMHKTSTREHIVKKAAEWRISMEVLAELRFDLPSTYKHHKRQSVDIAVDFVRFSNLSNRLFSN</sequence>
<dbReference type="GO" id="GO:0020037">
    <property type="term" value="F:heme binding"/>
    <property type="evidence" value="ECO:0007669"/>
    <property type="project" value="InterPro"/>
</dbReference>
<dbReference type="InterPro" id="IPR036028">
    <property type="entry name" value="SH3-like_dom_sf"/>
</dbReference>
<keyword evidence="4" id="KW-0560">Oxidoreductase</keyword>
<proteinExistence type="inferred from homology"/>
<dbReference type="GO" id="GO:0016705">
    <property type="term" value="F:oxidoreductase activity, acting on paired donors, with incorporation or reduction of molecular oxygen"/>
    <property type="evidence" value="ECO:0007669"/>
    <property type="project" value="InterPro"/>
</dbReference>
<keyword evidence="11" id="KW-1185">Reference proteome</keyword>
<dbReference type="GO" id="GO:0003676">
    <property type="term" value="F:nucleic acid binding"/>
    <property type="evidence" value="ECO:0007669"/>
    <property type="project" value="InterPro"/>
</dbReference>
<evidence type="ECO:0000256" key="6">
    <source>
        <dbReference type="SAM" id="MobiDB-lite"/>
    </source>
</evidence>
<dbReference type="InterPro" id="IPR007848">
    <property type="entry name" value="Small_mtfrase_dom"/>
</dbReference>
<dbReference type="PROSITE" id="PS00092">
    <property type="entry name" value="N6_MTASE"/>
    <property type="match status" value="1"/>
</dbReference>
<dbReference type="InterPro" id="IPR036396">
    <property type="entry name" value="Cyt_P450_sf"/>
</dbReference>
<dbReference type="SUPFAM" id="SSF50044">
    <property type="entry name" value="SH3-domain"/>
    <property type="match status" value="1"/>
</dbReference>
<dbReference type="InterPro" id="IPR011993">
    <property type="entry name" value="PH-like_dom_sf"/>
</dbReference>
<dbReference type="Pfam" id="PF00067">
    <property type="entry name" value="p450"/>
    <property type="match status" value="1"/>
</dbReference>
<dbReference type="Gene3D" id="2.30.30.40">
    <property type="entry name" value="SH3 Domains"/>
    <property type="match status" value="1"/>
</dbReference>
<feature type="domain" description="PH" evidence="8">
    <location>
        <begin position="698"/>
        <end position="798"/>
    </location>
</feature>
<dbReference type="GO" id="GO:0005096">
    <property type="term" value="F:GTPase activator activity"/>
    <property type="evidence" value="ECO:0007669"/>
    <property type="project" value="UniProtKB-KW"/>
</dbReference>
<dbReference type="PROSITE" id="PS50020">
    <property type="entry name" value="WW_DOMAIN_2"/>
    <property type="match status" value="1"/>
</dbReference>
<evidence type="ECO:0000256" key="1">
    <source>
        <dbReference type="ARBA" id="ARBA00010617"/>
    </source>
</evidence>
<dbReference type="PROSITE" id="PS01159">
    <property type="entry name" value="WW_DOMAIN_1"/>
    <property type="match status" value="1"/>
</dbReference>
<dbReference type="InterPro" id="IPR001202">
    <property type="entry name" value="WW_dom"/>
</dbReference>
<evidence type="ECO:0000313" key="12">
    <source>
        <dbReference type="WBParaSite" id="TMUE_2000006229.1"/>
    </source>
</evidence>
<dbReference type="CDD" id="cd02440">
    <property type="entry name" value="AdoMet_MTases"/>
    <property type="match status" value="1"/>
</dbReference>
<name>A0A5S6QGB3_TRIMR</name>
<dbReference type="CDD" id="cd00201">
    <property type="entry name" value="WW"/>
    <property type="match status" value="1"/>
</dbReference>
<dbReference type="WBParaSite" id="TMUE_2000006229.1">
    <property type="protein sequence ID" value="TMUE_2000006229.1"/>
    <property type="gene ID" value="WBGene00292103"/>
</dbReference>
<organism evidence="11 12">
    <name type="scientific">Trichuris muris</name>
    <name type="common">Mouse whipworm</name>
    <dbReference type="NCBI Taxonomy" id="70415"/>
    <lineage>
        <taxon>Eukaryota</taxon>
        <taxon>Metazoa</taxon>
        <taxon>Ecdysozoa</taxon>
        <taxon>Nematoda</taxon>
        <taxon>Enoplea</taxon>
        <taxon>Dorylaimia</taxon>
        <taxon>Trichinellida</taxon>
        <taxon>Trichuridae</taxon>
        <taxon>Trichuris</taxon>
    </lineage>
</organism>
<evidence type="ECO:0000256" key="5">
    <source>
        <dbReference type="PROSITE-ProRule" id="PRU00192"/>
    </source>
</evidence>
<dbReference type="GO" id="GO:0004497">
    <property type="term" value="F:monooxygenase activity"/>
    <property type="evidence" value="ECO:0007669"/>
    <property type="project" value="UniProtKB-KW"/>
</dbReference>
<dbReference type="Gene3D" id="2.30.29.30">
    <property type="entry name" value="Pleckstrin-homology domain (PH domain)/Phosphotyrosine-binding domain (PTB)"/>
    <property type="match status" value="1"/>
</dbReference>
<dbReference type="STRING" id="70415.A0A5S6QGB3"/>
<dbReference type="Gene3D" id="1.10.630.10">
    <property type="entry name" value="Cytochrome P450"/>
    <property type="match status" value="1"/>
</dbReference>
<dbReference type="GO" id="GO:0005506">
    <property type="term" value="F:iron ion binding"/>
    <property type="evidence" value="ECO:0007669"/>
    <property type="project" value="InterPro"/>
</dbReference>
<dbReference type="SMART" id="SM00324">
    <property type="entry name" value="RhoGAP"/>
    <property type="match status" value="1"/>
</dbReference>
<dbReference type="GO" id="GO:0008757">
    <property type="term" value="F:S-adenosylmethionine-dependent methyltransferase activity"/>
    <property type="evidence" value="ECO:0007669"/>
    <property type="project" value="UniProtKB-ARBA"/>
</dbReference>
<dbReference type="Pfam" id="PF00169">
    <property type="entry name" value="PH"/>
    <property type="match status" value="1"/>
</dbReference>
<dbReference type="SUPFAM" id="SSF53335">
    <property type="entry name" value="S-adenosyl-L-methionine-dependent methyltransferases"/>
    <property type="match status" value="1"/>
</dbReference>
<evidence type="ECO:0000256" key="3">
    <source>
        <dbReference type="ARBA" id="ARBA00022468"/>
    </source>
</evidence>
<comment type="similarity">
    <text evidence="1">Belongs to the cytochrome P450 family.</text>
</comment>